<evidence type="ECO:0000313" key="4">
    <source>
        <dbReference type="Proteomes" id="UP001148614"/>
    </source>
</evidence>
<dbReference type="Proteomes" id="UP001148614">
    <property type="component" value="Unassembled WGS sequence"/>
</dbReference>
<accession>A0A9W8TJ56</accession>
<keyword evidence="4" id="KW-1185">Reference proteome</keyword>
<dbReference type="SUPFAM" id="SSF53474">
    <property type="entry name" value="alpha/beta-Hydrolases"/>
    <property type="match status" value="1"/>
</dbReference>
<proteinExistence type="predicted"/>
<dbReference type="PANTHER" id="PTHR48081:SF8">
    <property type="entry name" value="ALPHA_BETA HYDROLASE FOLD-3 DOMAIN-CONTAINING PROTEIN-RELATED"/>
    <property type="match status" value="1"/>
</dbReference>
<keyword evidence="1" id="KW-0378">Hydrolase</keyword>
<gene>
    <name evidence="3" type="ORF">NPX13_g9168</name>
</gene>
<evidence type="ECO:0000259" key="2">
    <source>
        <dbReference type="Pfam" id="PF07859"/>
    </source>
</evidence>
<sequence length="337" mass="37156">MPLTSDIVIDYSRVDPKNIPEEAKQYSDFLETTTDSVPRWYDMGAVKFRQLVEDGGFGGLKPVTLHEAQEVEIPSRESGRNIPVRVYKPDNGEPSKGVVLHMHGGGYTIGSHRHADGLLKFYANTAQVTALSIGYRLAPEHPYPAGREDCIDVAEYLIDNPSLHGYGPLLFMAGESAGAHFAVLTAFHLMRSRPSHMLKGLILPYGNYSIALGMPSMVSYDKPVLINHDIASNFMETYTPGWTVAKRRNPLVSPLYEDMQALVASRPDGKLPPALFMCGTNDPLLDDTLLMGLKWQTSGSEAIIKIFPGAPHAFNVPSLEIGKEAFAYETEFLLSKM</sequence>
<protein>
    <recommendedName>
        <fullName evidence="2">Alpha/beta hydrolase fold-3 domain-containing protein</fullName>
    </recommendedName>
</protein>
<dbReference type="AlphaFoldDB" id="A0A9W8TJ56"/>
<dbReference type="GO" id="GO:0016787">
    <property type="term" value="F:hydrolase activity"/>
    <property type="evidence" value="ECO:0007669"/>
    <property type="project" value="UniProtKB-KW"/>
</dbReference>
<evidence type="ECO:0000256" key="1">
    <source>
        <dbReference type="ARBA" id="ARBA00022801"/>
    </source>
</evidence>
<dbReference type="InterPro" id="IPR013094">
    <property type="entry name" value="AB_hydrolase_3"/>
</dbReference>
<name>A0A9W8TJ56_9PEZI</name>
<reference evidence="3" key="1">
    <citation type="submission" date="2022-07" db="EMBL/GenBank/DDBJ databases">
        <title>Genome Sequence of Xylaria arbuscula.</title>
        <authorList>
            <person name="Buettner E."/>
        </authorList>
    </citation>
    <scope>NUCLEOTIDE SEQUENCE</scope>
    <source>
        <strain evidence="3">VT107</strain>
    </source>
</reference>
<organism evidence="3 4">
    <name type="scientific">Xylaria arbuscula</name>
    <dbReference type="NCBI Taxonomy" id="114810"/>
    <lineage>
        <taxon>Eukaryota</taxon>
        <taxon>Fungi</taxon>
        <taxon>Dikarya</taxon>
        <taxon>Ascomycota</taxon>
        <taxon>Pezizomycotina</taxon>
        <taxon>Sordariomycetes</taxon>
        <taxon>Xylariomycetidae</taxon>
        <taxon>Xylariales</taxon>
        <taxon>Xylariaceae</taxon>
        <taxon>Xylaria</taxon>
    </lineage>
</organism>
<dbReference type="InterPro" id="IPR050300">
    <property type="entry name" value="GDXG_lipolytic_enzyme"/>
</dbReference>
<dbReference type="EMBL" id="JANPWZ010002178">
    <property type="protein sequence ID" value="KAJ3560841.1"/>
    <property type="molecule type" value="Genomic_DNA"/>
</dbReference>
<feature type="domain" description="Alpha/beta hydrolase fold-3" evidence="2">
    <location>
        <begin position="99"/>
        <end position="314"/>
    </location>
</feature>
<dbReference type="Pfam" id="PF07859">
    <property type="entry name" value="Abhydrolase_3"/>
    <property type="match status" value="1"/>
</dbReference>
<dbReference type="Gene3D" id="3.40.50.1820">
    <property type="entry name" value="alpha/beta hydrolase"/>
    <property type="match status" value="1"/>
</dbReference>
<dbReference type="PANTHER" id="PTHR48081">
    <property type="entry name" value="AB HYDROLASE SUPERFAMILY PROTEIN C4A8.06C"/>
    <property type="match status" value="1"/>
</dbReference>
<evidence type="ECO:0000313" key="3">
    <source>
        <dbReference type="EMBL" id="KAJ3560841.1"/>
    </source>
</evidence>
<dbReference type="InterPro" id="IPR029058">
    <property type="entry name" value="AB_hydrolase_fold"/>
</dbReference>
<comment type="caution">
    <text evidence="3">The sequence shown here is derived from an EMBL/GenBank/DDBJ whole genome shotgun (WGS) entry which is preliminary data.</text>
</comment>
<dbReference type="VEuPathDB" id="FungiDB:F4678DRAFT_456960"/>